<dbReference type="InterPro" id="IPR036625">
    <property type="entry name" value="E3-bd_dom_sf"/>
</dbReference>
<feature type="region of interest" description="Disordered" evidence="5">
    <location>
        <begin position="81"/>
        <end position="119"/>
    </location>
</feature>
<comment type="similarity">
    <text evidence="2 4">Belongs to the 2-oxoacid dehydrogenase family.</text>
</comment>
<dbReference type="SUPFAM" id="SSF51230">
    <property type="entry name" value="Single hybrid motif"/>
    <property type="match status" value="1"/>
</dbReference>
<dbReference type="PANTHER" id="PTHR23151">
    <property type="entry name" value="DIHYDROLIPOAMIDE ACETYL/SUCCINYL-TRANSFERASE-RELATED"/>
    <property type="match status" value="1"/>
</dbReference>
<evidence type="ECO:0000313" key="9">
    <source>
        <dbReference type="Proteomes" id="UP000051451"/>
    </source>
</evidence>
<dbReference type="Proteomes" id="UP000051451">
    <property type="component" value="Unassembled WGS sequence"/>
</dbReference>
<evidence type="ECO:0000256" key="1">
    <source>
        <dbReference type="ARBA" id="ARBA00001938"/>
    </source>
</evidence>
<evidence type="ECO:0000313" key="8">
    <source>
        <dbReference type="EMBL" id="KRM06039.1"/>
    </source>
</evidence>
<dbReference type="InterPro" id="IPR011053">
    <property type="entry name" value="Single_hybrid_motif"/>
</dbReference>
<evidence type="ECO:0000256" key="2">
    <source>
        <dbReference type="ARBA" id="ARBA00007317"/>
    </source>
</evidence>
<sequence>MATEIIMPKLGLTMTEGTVFEWHKKPGDKVKKGEIVATINSEKLTADVEAPADGILLEIIVPEGEDAKCQAPIAYLGQAGEQLPDKSTDKPAASESPQPSQPTEPAVKPTSATATEKKTERIFITPLAKKIAAEKKIDYQQLKGTGGNGRITRRDVENYQPVSQTAVANQATVNIGAGLSGMRQIIAQRMMTSLQTTAQVTLQAKADISKLMQLKKTIKQNIQQPVTAGALSLTTLVSKAAVIALQTTPAMNAHYQAGKYEQLKDINLGLAVAVDNGLVVPVIKQAQLMGAGELGRQIARMVEQAQQGTLAATAYTGGTFTISNLGHNGIEYFTPVLNPPEVGILGVGSLLEVPALLDGKLVNQQKLPLSLTFDHQVIDGAPAAEFLAKIIAALEDPYRLLF</sequence>
<accession>A0A0R1VKE4</accession>
<dbReference type="InterPro" id="IPR000089">
    <property type="entry name" value="Biotin_lipoyl"/>
</dbReference>
<dbReference type="Pfam" id="PF00364">
    <property type="entry name" value="Biotin_lipoyl"/>
    <property type="match status" value="1"/>
</dbReference>
<dbReference type="RefSeq" id="WP_057871664.1">
    <property type="nucleotide sequence ID" value="NZ_AZGB01000016.1"/>
</dbReference>
<dbReference type="Gene3D" id="4.10.320.10">
    <property type="entry name" value="E3-binding domain"/>
    <property type="match status" value="1"/>
</dbReference>
<dbReference type="GO" id="GO:0006086">
    <property type="term" value="P:pyruvate decarboxylation to acetyl-CoA"/>
    <property type="evidence" value="ECO:0007669"/>
    <property type="project" value="InterPro"/>
</dbReference>
<dbReference type="GO" id="GO:0016746">
    <property type="term" value="F:acyltransferase activity"/>
    <property type="evidence" value="ECO:0007669"/>
    <property type="project" value="UniProtKB-KW"/>
</dbReference>
<dbReference type="SUPFAM" id="SSF47005">
    <property type="entry name" value="Peripheral subunit-binding domain of 2-oxo acid dehydrogenase complex"/>
    <property type="match status" value="1"/>
</dbReference>
<keyword evidence="9" id="KW-1185">Reference proteome</keyword>
<evidence type="ECO:0000256" key="5">
    <source>
        <dbReference type="SAM" id="MobiDB-lite"/>
    </source>
</evidence>
<dbReference type="InterPro" id="IPR045257">
    <property type="entry name" value="E2/Pdx1"/>
</dbReference>
<evidence type="ECO:0000256" key="3">
    <source>
        <dbReference type="ARBA" id="ARBA00022823"/>
    </source>
</evidence>
<comment type="cofactor">
    <cofactor evidence="1 4">
        <name>(R)-lipoate</name>
        <dbReference type="ChEBI" id="CHEBI:83088"/>
    </cofactor>
</comment>
<dbReference type="PROSITE" id="PS51826">
    <property type="entry name" value="PSBD"/>
    <property type="match status" value="1"/>
</dbReference>
<dbReference type="PROSITE" id="PS50968">
    <property type="entry name" value="BIOTINYL_LIPOYL"/>
    <property type="match status" value="1"/>
</dbReference>
<evidence type="ECO:0000259" key="6">
    <source>
        <dbReference type="PROSITE" id="PS50968"/>
    </source>
</evidence>
<reference evidence="8 9" key="1">
    <citation type="journal article" date="2015" name="Genome Announc.">
        <title>Expanding the biotechnology potential of lactobacilli through comparative genomics of 213 strains and associated genera.</title>
        <authorList>
            <person name="Sun Z."/>
            <person name="Harris H.M."/>
            <person name="McCann A."/>
            <person name="Guo C."/>
            <person name="Argimon S."/>
            <person name="Zhang W."/>
            <person name="Yang X."/>
            <person name="Jeffery I.B."/>
            <person name="Cooney J.C."/>
            <person name="Kagawa T.F."/>
            <person name="Liu W."/>
            <person name="Song Y."/>
            <person name="Salvetti E."/>
            <person name="Wrobel A."/>
            <person name="Rasinkangas P."/>
            <person name="Parkhill J."/>
            <person name="Rea M.C."/>
            <person name="O'Sullivan O."/>
            <person name="Ritari J."/>
            <person name="Douillard F.P."/>
            <person name="Paul Ross R."/>
            <person name="Yang R."/>
            <person name="Briner A.E."/>
            <person name="Felis G.E."/>
            <person name="de Vos W.M."/>
            <person name="Barrangou R."/>
            <person name="Klaenhammer T.R."/>
            <person name="Caufield P.W."/>
            <person name="Cui Y."/>
            <person name="Zhang H."/>
            <person name="O'Toole P.W."/>
        </authorList>
    </citation>
    <scope>NUCLEOTIDE SEQUENCE [LARGE SCALE GENOMIC DNA]</scope>
    <source>
        <strain evidence="8 9">DSM 18630</strain>
    </source>
</reference>
<feature type="compositionally biased region" description="Low complexity" evidence="5">
    <location>
        <begin position="91"/>
        <end position="106"/>
    </location>
</feature>
<dbReference type="Gene3D" id="3.30.559.10">
    <property type="entry name" value="Chloramphenicol acetyltransferase-like domain"/>
    <property type="match status" value="1"/>
</dbReference>
<dbReference type="STRING" id="1423750.FC89_GL000906"/>
<dbReference type="GeneID" id="98318933"/>
<dbReference type="AlphaFoldDB" id="A0A0R1VKE4"/>
<dbReference type="Pfam" id="PF00198">
    <property type="entry name" value="2-oxoacid_dh"/>
    <property type="match status" value="1"/>
</dbReference>
<dbReference type="EMBL" id="AZGB01000016">
    <property type="protein sequence ID" value="KRM06039.1"/>
    <property type="molecule type" value="Genomic_DNA"/>
</dbReference>
<dbReference type="GO" id="GO:0045254">
    <property type="term" value="C:pyruvate dehydrogenase complex"/>
    <property type="evidence" value="ECO:0007669"/>
    <property type="project" value="InterPro"/>
</dbReference>
<proteinExistence type="inferred from homology"/>
<dbReference type="InterPro" id="IPR001078">
    <property type="entry name" value="2-oxoacid_DH_actylTfrase"/>
</dbReference>
<keyword evidence="3 4" id="KW-0450">Lipoyl</keyword>
<evidence type="ECO:0000256" key="4">
    <source>
        <dbReference type="RuleBase" id="RU003423"/>
    </source>
</evidence>
<evidence type="ECO:0000259" key="7">
    <source>
        <dbReference type="PROSITE" id="PS51826"/>
    </source>
</evidence>
<feature type="domain" description="Lipoyl-binding" evidence="6">
    <location>
        <begin position="2"/>
        <end position="77"/>
    </location>
</feature>
<gene>
    <name evidence="8" type="ORF">FC89_GL000906</name>
</gene>
<dbReference type="Pfam" id="PF02817">
    <property type="entry name" value="E3_binding"/>
    <property type="match status" value="1"/>
</dbReference>
<protein>
    <recommendedName>
        <fullName evidence="4">Dihydrolipoamide acetyltransferase component of pyruvate dehydrogenase complex</fullName>
        <ecNumber evidence="4">2.3.1.-</ecNumber>
    </recommendedName>
</protein>
<dbReference type="InterPro" id="IPR004167">
    <property type="entry name" value="PSBD"/>
</dbReference>
<keyword evidence="4" id="KW-0012">Acyltransferase</keyword>
<dbReference type="CDD" id="cd06849">
    <property type="entry name" value="lipoyl_domain"/>
    <property type="match status" value="1"/>
</dbReference>
<keyword evidence="4" id="KW-0808">Transferase</keyword>
<dbReference type="EC" id="2.3.1.-" evidence="4"/>
<name>A0A0R1VKE4_9LACO</name>
<dbReference type="OrthoDB" id="9805770at2"/>
<dbReference type="PANTHER" id="PTHR23151:SF90">
    <property type="entry name" value="DIHYDROLIPOYLLYSINE-RESIDUE ACETYLTRANSFERASE COMPONENT OF PYRUVATE DEHYDROGENASE COMPLEX, MITOCHONDRIAL-RELATED"/>
    <property type="match status" value="1"/>
</dbReference>
<comment type="caution">
    <text evidence="8">The sequence shown here is derived from an EMBL/GenBank/DDBJ whole genome shotgun (WGS) entry which is preliminary data.</text>
</comment>
<organism evidence="8 9">
    <name type="scientific">Liquorilactobacillus ghanensis DSM 18630</name>
    <dbReference type="NCBI Taxonomy" id="1423750"/>
    <lineage>
        <taxon>Bacteria</taxon>
        <taxon>Bacillati</taxon>
        <taxon>Bacillota</taxon>
        <taxon>Bacilli</taxon>
        <taxon>Lactobacillales</taxon>
        <taxon>Lactobacillaceae</taxon>
        <taxon>Liquorilactobacillus</taxon>
    </lineage>
</organism>
<dbReference type="PATRIC" id="fig|1423750.3.peg.930"/>
<dbReference type="SUPFAM" id="SSF52777">
    <property type="entry name" value="CoA-dependent acyltransferases"/>
    <property type="match status" value="1"/>
</dbReference>
<dbReference type="Gene3D" id="2.40.50.100">
    <property type="match status" value="1"/>
</dbReference>
<feature type="domain" description="Peripheral subunit-binding (PSBD)" evidence="7">
    <location>
        <begin position="123"/>
        <end position="160"/>
    </location>
</feature>
<dbReference type="InterPro" id="IPR023213">
    <property type="entry name" value="CAT-like_dom_sf"/>
</dbReference>